<evidence type="ECO:0000313" key="3">
    <source>
        <dbReference type="Proteomes" id="UP000676336"/>
    </source>
</evidence>
<organism evidence="2 3">
    <name type="scientific">Rotaria magnacalcarata</name>
    <dbReference type="NCBI Taxonomy" id="392030"/>
    <lineage>
        <taxon>Eukaryota</taxon>
        <taxon>Metazoa</taxon>
        <taxon>Spiralia</taxon>
        <taxon>Gnathifera</taxon>
        <taxon>Rotifera</taxon>
        <taxon>Eurotatoria</taxon>
        <taxon>Bdelloidea</taxon>
        <taxon>Philodinida</taxon>
        <taxon>Philodinidae</taxon>
        <taxon>Rotaria</taxon>
    </lineage>
</organism>
<proteinExistence type="predicted"/>
<feature type="compositionally biased region" description="Low complexity" evidence="1">
    <location>
        <begin position="77"/>
        <end position="115"/>
    </location>
</feature>
<feature type="compositionally biased region" description="Polar residues" evidence="1">
    <location>
        <begin position="66"/>
        <end position="75"/>
    </location>
</feature>
<gene>
    <name evidence="2" type="ORF">SMN809_LOCUS59653</name>
</gene>
<protein>
    <submittedName>
        <fullName evidence="2">Uncharacterized protein</fullName>
    </submittedName>
</protein>
<evidence type="ECO:0000256" key="1">
    <source>
        <dbReference type="SAM" id="MobiDB-lite"/>
    </source>
</evidence>
<feature type="region of interest" description="Disordered" evidence="1">
    <location>
        <begin position="62"/>
        <end position="115"/>
    </location>
</feature>
<feature type="non-terminal residue" evidence="2">
    <location>
        <position position="115"/>
    </location>
</feature>
<dbReference type="EMBL" id="CAJOBI010228625">
    <property type="protein sequence ID" value="CAF5059162.1"/>
    <property type="molecule type" value="Genomic_DNA"/>
</dbReference>
<reference evidence="2" key="1">
    <citation type="submission" date="2021-02" db="EMBL/GenBank/DDBJ databases">
        <authorList>
            <person name="Nowell W R."/>
        </authorList>
    </citation>
    <scope>NUCLEOTIDE SEQUENCE</scope>
</reference>
<accession>A0A8S3E4Y1</accession>
<dbReference type="Proteomes" id="UP000676336">
    <property type="component" value="Unassembled WGS sequence"/>
</dbReference>
<evidence type="ECO:0000313" key="2">
    <source>
        <dbReference type="EMBL" id="CAF5059162.1"/>
    </source>
</evidence>
<dbReference type="AlphaFoldDB" id="A0A8S3E4Y1"/>
<name>A0A8S3E4Y1_9BILA</name>
<comment type="caution">
    <text evidence="2">The sequence shown here is derived from an EMBL/GenBank/DDBJ whole genome shotgun (WGS) entry which is preliminary data.</text>
</comment>
<sequence>MNVEVNTTDTTFSISTTQLNQIHYGDSNFSTSRDLKNNKSSIGHGSIVKDKALPIGAIRAHEQRGEQGQVSQSSRHPGYGQVPPGYGQVPPGYGQIPPGYGQVPPGYGQVPPGYG</sequence>